<name>A0A9P7E4X8_9AGAM</name>
<evidence type="ECO:0000313" key="1">
    <source>
        <dbReference type="EMBL" id="KAG1811274.1"/>
    </source>
</evidence>
<accession>A0A9P7E4X8</accession>
<protein>
    <submittedName>
        <fullName evidence="1">Uncharacterized protein</fullName>
    </submittedName>
</protein>
<dbReference type="EMBL" id="JABBWG010000030">
    <property type="protein sequence ID" value="KAG1811274.1"/>
    <property type="molecule type" value="Genomic_DNA"/>
</dbReference>
<dbReference type="OrthoDB" id="2680670at2759"/>
<dbReference type="RefSeq" id="XP_041189934.1">
    <property type="nucleotide sequence ID" value="XM_041336476.1"/>
</dbReference>
<dbReference type="Proteomes" id="UP000807769">
    <property type="component" value="Unassembled WGS sequence"/>
</dbReference>
<sequence>MKTDVPKVRWCMPEGAPSHHQSTTISSAWNELTTTRIATTGNANIAATQTILSSAVKMQLIRANLRRHSTVKAVEAGKSRHAYVHTRLEEVGIADETTQDLEASFAWVPPLSTEPCDADDPLLVQRVSRLTILLVNLQLSKS</sequence>
<keyword evidence="2" id="KW-1185">Reference proteome</keyword>
<comment type="caution">
    <text evidence="1">The sequence shown here is derived from an EMBL/GenBank/DDBJ whole genome shotgun (WGS) entry which is preliminary data.</text>
</comment>
<dbReference type="GeneID" id="64630493"/>
<gene>
    <name evidence="1" type="ORF">BJ212DRAFT_1376018</name>
</gene>
<organism evidence="1 2">
    <name type="scientific">Suillus subaureus</name>
    <dbReference type="NCBI Taxonomy" id="48587"/>
    <lineage>
        <taxon>Eukaryota</taxon>
        <taxon>Fungi</taxon>
        <taxon>Dikarya</taxon>
        <taxon>Basidiomycota</taxon>
        <taxon>Agaricomycotina</taxon>
        <taxon>Agaricomycetes</taxon>
        <taxon>Agaricomycetidae</taxon>
        <taxon>Boletales</taxon>
        <taxon>Suillineae</taxon>
        <taxon>Suillaceae</taxon>
        <taxon>Suillus</taxon>
    </lineage>
</organism>
<dbReference type="AlphaFoldDB" id="A0A9P7E4X8"/>
<reference evidence="1" key="1">
    <citation type="journal article" date="2020" name="New Phytol.">
        <title>Comparative genomics reveals dynamic genome evolution in host specialist ectomycorrhizal fungi.</title>
        <authorList>
            <person name="Lofgren L.A."/>
            <person name="Nguyen N.H."/>
            <person name="Vilgalys R."/>
            <person name="Ruytinx J."/>
            <person name="Liao H.L."/>
            <person name="Branco S."/>
            <person name="Kuo A."/>
            <person name="LaButti K."/>
            <person name="Lipzen A."/>
            <person name="Andreopoulos W."/>
            <person name="Pangilinan J."/>
            <person name="Riley R."/>
            <person name="Hundley H."/>
            <person name="Na H."/>
            <person name="Barry K."/>
            <person name="Grigoriev I.V."/>
            <person name="Stajich J.E."/>
            <person name="Kennedy P.G."/>
        </authorList>
    </citation>
    <scope>NUCLEOTIDE SEQUENCE</scope>
    <source>
        <strain evidence="1">MN1</strain>
    </source>
</reference>
<proteinExistence type="predicted"/>
<evidence type="ECO:0000313" key="2">
    <source>
        <dbReference type="Proteomes" id="UP000807769"/>
    </source>
</evidence>